<accession>A0A1H5YB04</accession>
<keyword evidence="2" id="KW-1185">Reference proteome</keyword>
<evidence type="ECO:0000313" key="1">
    <source>
        <dbReference type="EMBL" id="SEG20790.1"/>
    </source>
</evidence>
<dbReference type="SUPFAM" id="SSF48371">
    <property type="entry name" value="ARM repeat"/>
    <property type="match status" value="1"/>
</dbReference>
<dbReference type="InterPro" id="IPR011989">
    <property type="entry name" value="ARM-like"/>
</dbReference>
<protein>
    <recommendedName>
        <fullName evidence="3">HEAT repeat-containing protein</fullName>
    </recommendedName>
</protein>
<reference evidence="1 2" key="1">
    <citation type="submission" date="2016-10" db="EMBL/GenBank/DDBJ databases">
        <authorList>
            <person name="de Groot N.N."/>
        </authorList>
    </citation>
    <scope>NUCLEOTIDE SEQUENCE [LARGE SCALE GENOMIC DNA]</scope>
    <source>
        <strain evidence="1 2">DSM 22489</strain>
    </source>
</reference>
<evidence type="ECO:0008006" key="3">
    <source>
        <dbReference type="Google" id="ProtNLM"/>
    </source>
</evidence>
<evidence type="ECO:0000313" key="2">
    <source>
        <dbReference type="Proteomes" id="UP000236728"/>
    </source>
</evidence>
<gene>
    <name evidence="1" type="ORF">SAMN05421819_2199</name>
</gene>
<sequence>MIAARRSGVRQRETIPCASAAGRLAKGPAAGLGAANAIARESLADGAKLNELVEALADARGLVRHRAANALKKMQREDPVVLEPFTKQILDAAAKEQDLRARWNLVEVLGHLPLKGRNRALALELLFEAMRDESAILRANAMQSLADQAILDPKLLPRMLPIVRAALEDPGAAMRARARRLLRSLQRLPSQR</sequence>
<dbReference type="InterPro" id="IPR016024">
    <property type="entry name" value="ARM-type_fold"/>
</dbReference>
<proteinExistence type="predicted"/>
<dbReference type="Gene3D" id="1.25.10.10">
    <property type="entry name" value="Leucine-rich Repeat Variant"/>
    <property type="match status" value="1"/>
</dbReference>
<dbReference type="Proteomes" id="UP000236728">
    <property type="component" value="Unassembled WGS sequence"/>
</dbReference>
<dbReference type="AlphaFoldDB" id="A0A1H5YB04"/>
<dbReference type="EMBL" id="FNVA01000003">
    <property type="protein sequence ID" value="SEG20790.1"/>
    <property type="molecule type" value="Genomic_DNA"/>
</dbReference>
<name>A0A1H5YB04_9BACT</name>
<organism evidence="1 2">
    <name type="scientific">Bryocella elongata</name>
    <dbReference type="NCBI Taxonomy" id="863522"/>
    <lineage>
        <taxon>Bacteria</taxon>
        <taxon>Pseudomonadati</taxon>
        <taxon>Acidobacteriota</taxon>
        <taxon>Terriglobia</taxon>
        <taxon>Terriglobales</taxon>
        <taxon>Acidobacteriaceae</taxon>
        <taxon>Bryocella</taxon>
    </lineage>
</organism>